<dbReference type="AlphaFoldDB" id="A0AAD4H6B5"/>
<dbReference type="PANTHER" id="PTHR47356">
    <property type="entry name" value="FAD-DEPENDENT MONOOXYGENASE ASQG-RELATED"/>
    <property type="match status" value="1"/>
</dbReference>
<dbReference type="EMBL" id="JAAAIL010000705">
    <property type="protein sequence ID" value="KAG0273714.1"/>
    <property type="molecule type" value="Genomic_DNA"/>
</dbReference>
<feature type="transmembrane region" description="Helical" evidence="1">
    <location>
        <begin position="12"/>
        <end position="28"/>
    </location>
</feature>
<protein>
    <recommendedName>
        <fullName evidence="4">FAD/NAD(P)-binding domain-containing protein</fullName>
    </recommendedName>
</protein>
<dbReference type="InterPro" id="IPR036188">
    <property type="entry name" value="FAD/NAD-bd_sf"/>
</dbReference>
<evidence type="ECO:0000313" key="3">
    <source>
        <dbReference type="Proteomes" id="UP001194580"/>
    </source>
</evidence>
<keyword evidence="1" id="KW-0472">Membrane</keyword>
<evidence type="ECO:0000313" key="2">
    <source>
        <dbReference type="EMBL" id="KAG0273714.1"/>
    </source>
</evidence>
<dbReference type="SUPFAM" id="SSF51905">
    <property type="entry name" value="FAD/NAD(P)-binding domain"/>
    <property type="match status" value="1"/>
</dbReference>
<dbReference type="GO" id="GO:0004497">
    <property type="term" value="F:monooxygenase activity"/>
    <property type="evidence" value="ECO:0007669"/>
    <property type="project" value="InterPro"/>
</dbReference>
<evidence type="ECO:0008006" key="4">
    <source>
        <dbReference type="Google" id="ProtNLM"/>
    </source>
</evidence>
<dbReference type="Proteomes" id="UP001194580">
    <property type="component" value="Unassembled WGS sequence"/>
</dbReference>
<accession>A0AAD4H6B5</accession>
<keyword evidence="1" id="KW-1133">Transmembrane helix</keyword>
<keyword evidence="3" id="KW-1185">Reference proteome</keyword>
<dbReference type="PRINTS" id="PR00420">
    <property type="entry name" value="RNGMNOXGNASE"/>
</dbReference>
<sequence length="441" mass="49170">MSATVTTPRPHVLIVGAGLGGVLLGALLERCNIPYTIFERAAAVKPLGLLEKLAHVGKHLRYSDYISESKETLISLDFMPLEEFSGYPGYIIARPLLYNLIAELVPQHKILFNKRVLTVVEEDDKVRIQTADNSVYEGDILVGADGAYSAVRQRLYEMLKKEGTLPKSDQEDLPFSCTCLVGQTNVVDLDEFPQLKNPDVPFIAALGEDKPYTWTLFATAQNTVCWMVLEHLTKTTSKAALDQRFRTSENSEWGPHAAQAMCEETKHFPIVFGNGSMTLGDLYDRTPKELISKVMLEEKIFKTWHHGRTVLLGDGALTAMHDAIALANLIYALPENSAKEIDNTFREYYEERLPAVTASYKNSQMMSTLLSRGVGGSLALFFAKNLPDWLWRLNIKKKSVARPMCGFLRLVENRGTVPAIVSPSSEKARVLYNKRVGVVAV</sequence>
<proteinExistence type="predicted"/>
<organism evidence="2 3">
    <name type="scientific">Linnemannia exigua</name>
    <dbReference type="NCBI Taxonomy" id="604196"/>
    <lineage>
        <taxon>Eukaryota</taxon>
        <taxon>Fungi</taxon>
        <taxon>Fungi incertae sedis</taxon>
        <taxon>Mucoromycota</taxon>
        <taxon>Mortierellomycotina</taxon>
        <taxon>Mortierellomycetes</taxon>
        <taxon>Mortierellales</taxon>
        <taxon>Mortierellaceae</taxon>
        <taxon>Linnemannia</taxon>
    </lineage>
</organism>
<dbReference type="Gene3D" id="3.50.50.60">
    <property type="entry name" value="FAD/NAD(P)-binding domain"/>
    <property type="match status" value="1"/>
</dbReference>
<keyword evidence="1" id="KW-0812">Transmembrane</keyword>
<evidence type="ECO:0000256" key="1">
    <source>
        <dbReference type="SAM" id="Phobius"/>
    </source>
</evidence>
<gene>
    <name evidence="2" type="ORF">BGZ95_010488</name>
</gene>
<reference evidence="2" key="1">
    <citation type="journal article" date="2020" name="Fungal Divers.">
        <title>Resolving the Mortierellaceae phylogeny through synthesis of multi-gene phylogenetics and phylogenomics.</title>
        <authorList>
            <person name="Vandepol N."/>
            <person name="Liber J."/>
            <person name="Desiro A."/>
            <person name="Na H."/>
            <person name="Kennedy M."/>
            <person name="Barry K."/>
            <person name="Grigoriev I.V."/>
            <person name="Miller A.N."/>
            <person name="O'Donnell K."/>
            <person name="Stajich J.E."/>
            <person name="Bonito G."/>
        </authorList>
    </citation>
    <scope>NUCLEOTIDE SEQUENCE</scope>
    <source>
        <strain evidence="2">NRRL 28262</strain>
    </source>
</reference>
<name>A0AAD4H6B5_9FUNG</name>
<dbReference type="InterPro" id="IPR050562">
    <property type="entry name" value="FAD_mOase_fung"/>
</dbReference>
<comment type="caution">
    <text evidence="2">The sequence shown here is derived from an EMBL/GenBank/DDBJ whole genome shotgun (WGS) entry which is preliminary data.</text>
</comment>
<dbReference type="PANTHER" id="PTHR47356:SF2">
    <property type="entry name" value="FAD-BINDING DOMAIN-CONTAINING PROTEIN-RELATED"/>
    <property type="match status" value="1"/>
</dbReference>